<reference evidence="2 3" key="1">
    <citation type="submission" date="2019-05" db="EMBL/GenBank/DDBJ databases">
        <title>Another draft genome of Portunus trituberculatus and its Hox gene families provides insights of decapod evolution.</title>
        <authorList>
            <person name="Jeong J.-H."/>
            <person name="Song I."/>
            <person name="Kim S."/>
            <person name="Choi T."/>
            <person name="Kim D."/>
            <person name="Ryu S."/>
            <person name="Kim W."/>
        </authorList>
    </citation>
    <scope>NUCLEOTIDE SEQUENCE [LARGE SCALE GENOMIC DNA]</scope>
    <source>
        <tissue evidence="2">Muscle</tissue>
    </source>
</reference>
<dbReference type="Proteomes" id="UP000324222">
    <property type="component" value="Unassembled WGS sequence"/>
</dbReference>
<name>A0A5B7JEH6_PORTR</name>
<comment type="caution">
    <text evidence="2">The sequence shown here is derived from an EMBL/GenBank/DDBJ whole genome shotgun (WGS) entry which is preliminary data.</text>
</comment>
<proteinExistence type="predicted"/>
<dbReference type="EMBL" id="VSRR010087508">
    <property type="protein sequence ID" value="MPC91368.1"/>
    <property type="molecule type" value="Genomic_DNA"/>
</dbReference>
<accession>A0A5B7JEH6</accession>
<evidence type="ECO:0000313" key="3">
    <source>
        <dbReference type="Proteomes" id="UP000324222"/>
    </source>
</evidence>
<keyword evidence="3" id="KW-1185">Reference proteome</keyword>
<evidence type="ECO:0000313" key="2">
    <source>
        <dbReference type="EMBL" id="MPC91368.1"/>
    </source>
</evidence>
<organism evidence="2 3">
    <name type="scientific">Portunus trituberculatus</name>
    <name type="common">Swimming crab</name>
    <name type="synonym">Neptunus trituberculatus</name>
    <dbReference type="NCBI Taxonomy" id="210409"/>
    <lineage>
        <taxon>Eukaryota</taxon>
        <taxon>Metazoa</taxon>
        <taxon>Ecdysozoa</taxon>
        <taxon>Arthropoda</taxon>
        <taxon>Crustacea</taxon>
        <taxon>Multicrustacea</taxon>
        <taxon>Malacostraca</taxon>
        <taxon>Eumalacostraca</taxon>
        <taxon>Eucarida</taxon>
        <taxon>Decapoda</taxon>
        <taxon>Pleocyemata</taxon>
        <taxon>Brachyura</taxon>
        <taxon>Eubrachyura</taxon>
        <taxon>Portunoidea</taxon>
        <taxon>Portunidae</taxon>
        <taxon>Portuninae</taxon>
        <taxon>Portunus</taxon>
    </lineage>
</organism>
<gene>
    <name evidence="2" type="ORF">E2C01_086399</name>
</gene>
<sequence length="143" mass="15096">MLSAWRAASPSGNPAPPHPAPGTSLSSLTRGDPGHLPSCCRYANAALQATYVFMDLHPAGLVRGGMAGEEGRVRAGEVKVVEEGGRVRAGEVKDVERSEVERCGCRVGGKTSKAKEEQGRGAWGVERTLEDTTHHARRILAPG</sequence>
<feature type="region of interest" description="Disordered" evidence="1">
    <location>
        <begin position="1"/>
        <end position="30"/>
    </location>
</feature>
<dbReference type="AlphaFoldDB" id="A0A5B7JEH6"/>
<evidence type="ECO:0000256" key="1">
    <source>
        <dbReference type="SAM" id="MobiDB-lite"/>
    </source>
</evidence>
<protein>
    <submittedName>
        <fullName evidence="2">Uncharacterized protein</fullName>
    </submittedName>
</protein>